<evidence type="ECO:0000313" key="4">
    <source>
        <dbReference type="Proteomes" id="UP001049176"/>
    </source>
</evidence>
<gene>
    <name evidence="3" type="ORF">E1B28_004754</name>
</gene>
<comment type="caution">
    <text evidence="3">The sequence shown here is derived from an EMBL/GenBank/DDBJ whole genome shotgun (WGS) entry which is preliminary data.</text>
</comment>
<dbReference type="GeneID" id="66073830"/>
<feature type="region of interest" description="Disordered" evidence="1">
    <location>
        <begin position="108"/>
        <end position="162"/>
    </location>
</feature>
<dbReference type="AlphaFoldDB" id="A0A9P7UZ93"/>
<name>A0A9P7UZ93_9AGAR</name>
<accession>A0A9P7UZ93</accession>
<reference evidence="3" key="1">
    <citation type="journal article" date="2021" name="Genome Biol. Evol.">
        <title>The assembled and annotated genome of the fairy-ring fungus Marasmius oreades.</title>
        <authorList>
            <person name="Hiltunen M."/>
            <person name="Ament-Velasquez S.L."/>
            <person name="Johannesson H."/>
        </authorList>
    </citation>
    <scope>NUCLEOTIDE SEQUENCE</scope>
    <source>
        <strain evidence="3">03SP1</strain>
    </source>
</reference>
<feature type="compositionally biased region" description="Low complexity" evidence="1">
    <location>
        <begin position="126"/>
        <end position="154"/>
    </location>
</feature>
<feature type="signal peptide" evidence="2">
    <location>
        <begin position="1"/>
        <end position="20"/>
    </location>
</feature>
<organism evidence="3 4">
    <name type="scientific">Marasmius oreades</name>
    <name type="common">fairy-ring Marasmius</name>
    <dbReference type="NCBI Taxonomy" id="181124"/>
    <lineage>
        <taxon>Eukaryota</taxon>
        <taxon>Fungi</taxon>
        <taxon>Dikarya</taxon>
        <taxon>Basidiomycota</taxon>
        <taxon>Agaricomycotina</taxon>
        <taxon>Agaricomycetes</taxon>
        <taxon>Agaricomycetidae</taxon>
        <taxon>Agaricales</taxon>
        <taxon>Marasmiineae</taxon>
        <taxon>Marasmiaceae</taxon>
        <taxon>Marasmius</taxon>
    </lineage>
</organism>
<dbReference type="OrthoDB" id="3030369at2759"/>
<protein>
    <submittedName>
        <fullName evidence="3">Uncharacterized protein</fullName>
    </submittedName>
</protein>
<dbReference type="EMBL" id="CM032182">
    <property type="protein sequence ID" value="KAG7097404.1"/>
    <property type="molecule type" value="Genomic_DNA"/>
</dbReference>
<sequence>MSRLLPFVSTLVILTGVVLCSDPRAVTLHSRQGLNIPPECQSTCAPITPALQSRNCSKEQCCTVTFDNGLRDCFLCIGTVNGTQDYTEPQQVLDMFVSSCAAQGAPIPRLTLPGQDNGRSSSSFNPSTLQSSTGSPTQSTTPSTPTQSPSSQTTNNSRVPERWDINMKGLGVIVLGALARVAGVF</sequence>
<dbReference type="KEGG" id="more:E1B28_004754"/>
<keyword evidence="2" id="KW-0732">Signal</keyword>
<dbReference type="Proteomes" id="UP001049176">
    <property type="component" value="Chromosome 2"/>
</dbReference>
<feature type="chain" id="PRO_5040202049" evidence="2">
    <location>
        <begin position="21"/>
        <end position="185"/>
    </location>
</feature>
<keyword evidence="4" id="KW-1185">Reference proteome</keyword>
<evidence type="ECO:0000256" key="2">
    <source>
        <dbReference type="SAM" id="SignalP"/>
    </source>
</evidence>
<evidence type="ECO:0000256" key="1">
    <source>
        <dbReference type="SAM" id="MobiDB-lite"/>
    </source>
</evidence>
<dbReference type="RefSeq" id="XP_043013874.1">
    <property type="nucleotide sequence ID" value="XM_043149270.1"/>
</dbReference>
<proteinExistence type="predicted"/>
<evidence type="ECO:0000313" key="3">
    <source>
        <dbReference type="EMBL" id="KAG7097404.1"/>
    </source>
</evidence>